<keyword evidence="2" id="KW-0479">Metal-binding</keyword>
<accession>A0A8J6I0C5</accession>
<dbReference type="GO" id="GO:0016787">
    <property type="term" value="F:hydrolase activity"/>
    <property type="evidence" value="ECO:0007669"/>
    <property type="project" value="UniProtKB-UniRule"/>
</dbReference>
<evidence type="ECO:0000256" key="1">
    <source>
        <dbReference type="ARBA" id="ARBA00008950"/>
    </source>
</evidence>
<dbReference type="InterPro" id="IPR041802">
    <property type="entry name" value="MPP_YfcE"/>
</dbReference>
<dbReference type="Pfam" id="PF12850">
    <property type="entry name" value="Metallophos_2"/>
    <property type="match status" value="1"/>
</dbReference>
<evidence type="ECO:0000313" key="4">
    <source>
        <dbReference type="EMBL" id="MBA2132638.1"/>
    </source>
</evidence>
<evidence type="ECO:0000313" key="5">
    <source>
        <dbReference type="Proteomes" id="UP000657177"/>
    </source>
</evidence>
<keyword evidence="5" id="KW-1185">Reference proteome</keyword>
<proteinExistence type="inferred from homology"/>
<feature type="domain" description="Calcineurin-like phosphoesterase" evidence="3">
    <location>
        <begin position="1"/>
        <end position="146"/>
    </location>
</feature>
<gene>
    <name evidence="4" type="ORF">G5B42_03655</name>
</gene>
<comment type="caution">
    <text evidence="4">The sequence shown here is derived from an EMBL/GenBank/DDBJ whole genome shotgun (WGS) entry which is preliminary data.</text>
</comment>
<dbReference type="Proteomes" id="UP000657177">
    <property type="component" value="Unassembled WGS sequence"/>
</dbReference>
<comment type="cofactor">
    <cofactor evidence="2">
        <name>a divalent metal cation</name>
        <dbReference type="ChEBI" id="CHEBI:60240"/>
    </cofactor>
</comment>
<sequence>MRILVVSDTHGNYELLHQVVKAAGPVDLLLHAGDGSNDQTKLAQDFPGYSLAAVAGNCDPFSTRPRELLLTVGGQRLFLTHGDRYQVKWDLLRLFLAGKERGANLIVFGHTHCPLIKYEQGILLFNPGSLSRNNTGENPSYGLLELGPDGCQPKLVFVEKNKK</sequence>
<protein>
    <recommendedName>
        <fullName evidence="2">Phosphoesterase</fullName>
        <ecNumber evidence="2">3.1.4.-</ecNumber>
    </recommendedName>
</protein>
<evidence type="ECO:0000259" key="3">
    <source>
        <dbReference type="Pfam" id="PF12850"/>
    </source>
</evidence>
<dbReference type="InterPro" id="IPR024654">
    <property type="entry name" value="Calcineurin-like_PHP_lpxH"/>
</dbReference>
<dbReference type="InterPro" id="IPR000979">
    <property type="entry name" value="Phosphodiesterase_MJ0936/Vps29"/>
</dbReference>
<reference evidence="4" key="1">
    <citation type="submission" date="2020-06" db="EMBL/GenBank/DDBJ databases">
        <title>Novel chitinolytic bacterium.</title>
        <authorList>
            <person name="Ungkulpasvich U."/>
            <person name="Kosugi A."/>
            <person name="Uke A."/>
        </authorList>
    </citation>
    <scope>NUCLEOTIDE SEQUENCE</scope>
    <source>
        <strain evidence="4">UUS1-1</strain>
    </source>
</reference>
<dbReference type="CDD" id="cd00841">
    <property type="entry name" value="MPP_YfcE"/>
    <property type="match status" value="1"/>
</dbReference>
<name>A0A8J6I0C5_9FIRM</name>
<evidence type="ECO:0000256" key="2">
    <source>
        <dbReference type="RuleBase" id="RU362039"/>
    </source>
</evidence>
<dbReference type="SUPFAM" id="SSF56300">
    <property type="entry name" value="Metallo-dependent phosphatases"/>
    <property type="match status" value="1"/>
</dbReference>
<dbReference type="EC" id="3.1.4.-" evidence="2"/>
<dbReference type="GO" id="GO:0046872">
    <property type="term" value="F:metal ion binding"/>
    <property type="evidence" value="ECO:0007669"/>
    <property type="project" value="UniProtKB-KW"/>
</dbReference>
<dbReference type="PANTHER" id="PTHR11124">
    <property type="entry name" value="VACUOLAR SORTING PROTEIN VPS29"/>
    <property type="match status" value="1"/>
</dbReference>
<dbReference type="Gene3D" id="3.60.21.10">
    <property type="match status" value="1"/>
</dbReference>
<dbReference type="AlphaFoldDB" id="A0A8J6I0C5"/>
<comment type="similarity">
    <text evidence="1 2">Belongs to the metallophosphoesterase superfamily. YfcE family.</text>
</comment>
<dbReference type="InterPro" id="IPR029052">
    <property type="entry name" value="Metallo-depent_PP-like"/>
</dbReference>
<organism evidence="4 5">
    <name type="scientific">Capillibacterium thermochitinicola</name>
    <dbReference type="NCBI Taxonomy" id="2699427"/>
    <lineage>
        <taxon>Bacteria</taxon>
        <taxon>Bacillati</taxon>
        <taxon>Bacillota</taxon>
        <taxon>Capillibacterium</taxon>
    </lineage>
</organism>
<dbReference type="EMBL" id="JAAKDE010000006">
    <property type="protein sequence ID" value="MBA2132638.1"/>
    <property type="molecule type" value="Genomic_DNA"/>
</dbReference>
<dbReference type="NCBIfam" id="TIGR00040">
    <property type="entry name" value="yfcE"/>
    <property type="match status" value="1"/>
</dbReference>